<keyword evidence="6" id="KW-1185">Reference proteome</keyword>
<sequence>MSLTALLQSASFAPITNLGWIKVTGSDRTRWLNGMVTNNITALTPGQGCYNFVLSNQGRIQADLTAFPTEDAILLETDLTRIPALTALFDRFIIMDDVELEDISPTRAGLTLIGPAALRPLLDLGLTPLALLPLETSQITWNGAEVTFIHAHSPLIPRFELWSDPKTIALLTAALEAANIPQAAEDDLEHLRLLEGTPLYGTDIRDKELPQETAQLRALHFSKGCYLGQEIVERINSRGAVHRTFAGFLLTGDLPPAGTPLTADEKPVGEITSAARIPLPTGDIQLALGYIRREALDRAATITYPGGTAIAVKLPTEAARTQPA</sequence>
<dbReference type="InterPro" id="IPR006222">
    <property type="entry name" value="GCVT_N"/>
</dbReference>
<feature type="domain" description="GCVT N-terminal" evidence="3">
    <location>
        <begin position="7"/>
        <end position="219"/>
    </location>
</feature>
<dbReference type="AlphaFoldDB" id="E8WYE1"/>
<evidence type="ECO:0000313" key="5">
    <source>
        <dbReference type="EMBL" id="ADW69847.1"/>
    </source>
</evidence>
<dbReference type="EMBL" id="CP002480">
    <property type="protein sequence ID" value="ADW69847.1"/>
    <property type="molecule type" value="Genomic_DNA"/>
</dbReference>
<dbReference type="Gene3D" id="3.30.1360.120">
    <property type="entry name" value="Probable tRNA modification gtpase trme, domain 1"/>
    <property type="match status" value="1"/>
</dbReference>
<dbReference type="HOGENOM" id="CLU_007884_6_3_0"/>
<feature type="domain" description="CAF17 C-terminal" evidence="4">
    <location>
        <begin position="250"/>
        <end position="316"/>
    </location>
</feature>
<dbReference type="Proteomes" id="UP000000343">
    <property type="component" value="Chromosome"/>
</dbReference>
<keyword evidence="1" id="KW-0809">Transit peptide</keyword>
<dbReference type="InterPro" id="IPR017703">
    <property type="entry name" value="YgfZ/GCV_T_CS"/>
</dbReference>
<feature type="binding site" evidence="2">
    <location>
        <position position="160"/>
    </location>
    <ligand>
        <name>substrate</name>
    </ligand>
</feature>
<dbReference type="GO" id="GO:0016226">
    <property type="term" value="P:iron-sulfur cluster assembly"/>
    <property type="evidence" value="ECO:0007669"/>
    <property type="project" value="TreeGrafter"/>
</dbReference>
<organism evidence="6">
    <name type="scientific">Granulicella tundricola (strain ATCC BAA-1859 / DSM 23138 / MP5ACTX9)</name>
    <dbReference type="NCBI Taxonomy" id="1198114"/>
    <lineage>
        <taxon>Bacteria</taxon>
        <taxon>Pseudomonadati</taxon>
        <taxon>Acidobacteriota</taxon>
        <taxon>Terriglobia</taxon>
        <taxon>Terriglobales</taxon>
        <taxon>Acidobacteriaceae</taxon>
        <taxon>Granulicella</taxon>
    </lineage>
</organism>
<name>E8WYE1_GRATM</name>
<gene>
    <name evidence="5" type="ordered locus">AciX9_2824</name>
</gene>
<dbReference type="NCBIfam" id="TIGR03317">
    <property type="entry name" value="ygfZ_signature"/>
    <property type="match status" value="1"/>
</dbReference>
<dbReference type="SUPFAM" id="SSF103025">
    <property type="entry name" value="Folate-binding domain"/>
    <property type="match status" value="1"/>
</dbReference>
<dbReference type="PIRSF" id="PIRSF006487">
    <property type="entry name" value="GcvT"/>
    <property type="match status" value="1"/>
</dbReference>
<evidence type="ECO:0000313" key="6">
    <source>
        <dbReference type="Proteomes" id="UP000000343"/>
    </source>
</evidence>
<evidence type="ECO:0000256" key="1">
    <source>
        <dbReference type="ARBA" id="ARBA00022946"/>
    </source>
</evidence>
<dbReference type="KEGG" id="acm:AciX9_2824"/>
<dbReference type="eggNOG" id="COG0354">
    <property type="taxonomic scope" value="Bacteria"/>
</dbReference>
<dbReference type="InterPro" id="IPR045179">
    <property type="entry name" value="YgfZ/GcvT"/>
</dbReference>
<evidence type="ECO:0000259" key="3">
    <source>
        <dbReference type="Pfam" id="PF01571"/>
    </source>
</evidence>
<dbReference type="InterPro" id="IPR057460">
    <property type="entry name" value="CAF17_C"/>
</dbReference>
<evidence type="ECO:0000256" key="2">
    <source>
        <dbReference type="PIRSR" id="PIRSR006487-1"/>
    </source>
</evidence>
<dbReference type="InterPro" id="IPR027266">
    <property type="entry name" value="TrmE/GcvT-like"/>
</dbReference>
<proteinExistence type="predicted"/>
<evidence type="ECO:0000259" key="4">
    <source>
        <dbReference type="Pfam" id="PF25455"/>
    </source>
</evidence>
<dbReference type="Pfam" id="PF01571">
    <property type="entry name" value="GCV_T"/>
    <property type="match status" value="1"/>
</dbReference>
<dbReference type="PANTHER" id="PTHR22602:SF0">
    <property type="entry name" value="TRANSFERASE CAF17, MITOCHONDRIAL-RELATED"/>
    <property type="match status" value="1"/>
</dbReference>
<protein>
    <submittedName>
        <fullName evidence="5">Folate-binding protein YgfZ</fullName>
    </submittedName>
</protein>
<dbReference type="Pfam" id="PF25455">
    <property type="entry name" value="Beta-barrel_CAF17_C"/>
    <property type="match status" value="1"/>
</dbReference>
<dbReference type="STRING" id="1198114.AciX9_2824"/>
<dbReference type="PANTHER" id="PTHR22602">
    <property type="entry name" value="TRANSFERASE CAF17, MITOCHONDRIAL-RELATED"/>
    <property type="match status" value="1"/>
</dbReference>
<reference evidence="6" key="1">
    <citation type="submission" date="2011-01" db="EMBL/GenBank/DDBJ databases">
        <title>Complete sequence of chromosome of Acidobacterium sp. MP5ACTX9.</title>
        <authorList>
            <consortium name="US DOE Joint Genome Institute"/>
            <person name="Lucas S."/>
            <person name="Copeland A."/>
            <person name="Lapidus A."/>
            <person name="Cheng J.-F."/>
            <person name="Goodwin L."/>
            <person name="Pitluck S."/>
            <person name="Teshima H."/>
            <person name="Detter J.C."/>
            <person name="Han C."/>
            <person name="Tapia R."/>
            <person name="Land M."/>
            <person name="Hauser L."/>
            <person name="Kyrpides N."/>
            <person name="Ivanova N."/>
            <person name="Ovchinnikova G."/>
            <person name="Pagani I."/>
            <person name="Rawat S.R."/>
            <person name="Mannisto M."/>
            <person name="Haggblom M.M."/>
            <person name="Woyke T."/>
        </authorList>
    </citation>
    <scope>NUCLEOTIDE SEQUENCE [LARGE SCALE GENOMIC DNA]</scope>
    <source>
        <strain evidence="6">MP5ACTX9</strain>
    </source>
</reference>
<accession>E8WYE1</accession>
<dbReference type="RefSeq" id="WP_013581162.1">
    <property type="nucleotide sequence ID" value="NC_015064.1"/>
</dbReference>
<dbReference type="OrthoDB" id="9796287at2"/>
<dbReference type="PaxDb" id="1198114-AciX9_2824"/>